<gene>
    <name evidence="2" type="ORF">EDD61_11219</name>
</gene>
<name>A0A4R3TAZ1_9FIRM</name>
<comment type="caution">
    <text evidence="2">The sequence shown here is derived from an EMBL/GenBank/DDBJ whole genome shotgun (WGS) entry which is preliminary data.</text>
</comment>
<evidence type="ECO:0000313" key="3">
    <source>
        <dbReference type="Proteomes" id="UP000295773"/>
    </source>
</evidence>
<keyword evidence="3" id="KW-1185">Reference proteome</keyword>
<dbReference type="PROSITE" id="PS51257">
    <property type="entry name" value="PROKAR_LIPOPROTEIN"/>
    <property type="match status" value="1"/>
</dbReference>
<dbReference type="RefSeq" id="WP_008687061.1">
    <property type="nucleotide sequence ID" value="NZ_AP024510.1"/>
</dbReference>
<sequence>MKPLMKKLVLTMAAVSLLILGGCSSNDQKNDKKGSDSETKKEEVKLIKNDRYVEPLNPSEQQIKAFNSLSAAVEKNPDHAISEEEAKQVAVNFVYDFFTLANKKSRSDIGGLQYLPSDSIREYIEFAEAYYYGNYPTIVNEYGKDALPQVSAVKVESSEEAQFVYNDTTCDGFTFKVSVSYAKTDLKESALKKEMRIKVMKIMDYDFNRSYDYTKRNLVFEGEMKSVYRVLAVE</sequence>
<feature type="chain" id="PRO_5039605387" description="Ferrichrome ABC transporter substrate-binding protein" evidence="1">
    <location>
        <begin position="26"/>
        <end position="234"/>
    </location>
</feature>
<proteinExistence type="predicted"/>
<evidence type="ECO:0000313" key="2">
    <source>
        <dbReference type="EMBL" id="TCU58993.1"/>
    </source>
</evidence>
<dbReference type="AlphaFoldDB" id="A0A4R3TAZ1"/>
<dbReference type="Proteomes" id="UP000295773">
    <property type="component" value="Unassembled WGS sequence"/>
</dbReference>
<evidence type="ECO:0008006" key="4">
    <source>
        <dbReference type="Google" id="ProtNLM"/>
    </source>
</evidence>
<reference evidence="2 3" key="1">
    <citation type="submission" date="2019-03" db="EMBL/GenBank/DDBJ databases">
        <title>Genomic Encyclopedia of Type Strains, Phase IV (KMG-IV): sequencing the most valuable type-strain genomes for metagenomic binning, comparative biology and taxonomic classification.</title>
        <authorList>
            <person name="Goeker M."/>
        </authorList>
    </citation>
    <scope>NUCLEOTIDE SEQUENCE [LARGE SCALE GENOMIC DNA]</scope>
    <source>
        <strain evidence="2 3">DSM 29481</strain>
    </source>
</reference>
<accession>A0A4R3TAZ1</accession>
<dbReference type="GeneID" id="73796489"/>
<protein>
    <recommendedName>
        <fullName evidence="4">Ferrichrome ABC transporter substrate-binding protein</fullName>
    </recommendedName>
</protein>
<evidence type="ECO:0000256" key="1">
    <source>
        <dbReference type="SAM" id="SignalP"/>
    </source>
</evidence>
<organism evidence="2 3">
    <name type="scientific">Longicatena caecimuris</name>
    <dbReference type="NCBI Taxonomy" id="1796635"/>
    <lineage>
        <taxon>Bacteria</taxon>
        <taxon>Bacillati</taxon>
        <taxon>Bacillota</taxon>
        <taxon>Erysipelotrichia</taxon>
        <taxon>Erysipelotrichales</taxon>
        <taxon>Erysipelotrichaceae</taxon>
        <taxon>Longicatena</taxon>
    </lineage>
</organism>
<keyword evidence="1" id="KW-0732">Signal</keyword>
<feature type="signal peptide" evidence="1">
    <location>
        <begin position="1"/>
        <end position="25"/>
    </location>
</feature>
<dbReference type="EMBL" id="SMBP01000012">
    <property type="protein sequence ID" value="TCU58993.1"/>
    <property type="molecule type" value="Genomic_DNA"/>
</dbReference>